<keyword evidence="11" id="KW-1185">Reference proteome</keyword>
<dbReference type="Gene3D" id="2.40.50.140">
    <property type="entry name" value="Nucleic acid-binding proteins"/>
    <property type="match status" value="1"/>
</dbReference>
<dbReference type="Gene3D" id="3.40.50.300">
    <property type="entry name" value="P-loop containing nucleotide triphosphate hydrolases"/>
    <property type="match status" value="2"/>
</dbReference>
<dbReference type="Pfam" id="PF00270">
    <property type="entry name" value="DEAD"/>
    <property type="match status" value="1"/>
</dbReference>
<evidence type="ECO:0000256" key="2">
    <source>
        <dbReference type="ARBA" id="ARBA00022763"/>
    </source>
</evidence>
<evidence type="ECO:0000259" key="9">
    <source>
        <dbReference type="PROSITE" id="PS51194"/>
    </source>
</evidence>
<evidence type="ECO:0000313" key="11">
    <source>
        <dbReference type="Proteomes" id="UP001260872"/>
    </source>
</evidence>
<evidence type="ECO:0000259" key="8">
    <source>
        <dbReference type="PROSITE" id="PS51192"/>
    </source>
</evidence>
<keyword evidence="7" id="KW-0234">DNA repair</keyword>
<evidence type="ECO:0000313" key="10">
    <source>
        <dbReference type="EMBL" id="MDR5711348.1"/>
    </source>
</evidence>
<dbReference type="EC" id="3.6.4.12" evidence="10"/>
<dbReference type="GO" id="GO:0003678">
    <property type="term" value="F:DNA helicase activity"/>
    <property type="evidence" value="ECO:0007669"/>
    <property type="project" value="UniProtKB-EC"/>
</dbReference>
<dbReference type="RefSeq" id="WP_310536732.1">
    <property type="nucleotide sequence ID" value="NZ_BAAAOC010000022.1"/>
</dbReference>
<gene>
    <name evidence="10" type="ORF">RH857_04250</name>
</gene>
<dbReference type="PROSITE" id="PS51194">
    <property type="entry name" value="HELICASE_CTER"/>
    <property type="match status" value="1"/>
</dbReference>
<protein>
    <submittedName>
        <fullName evidence="10">ATP-dependent DNA helicase RecG</fullName>
        <ecNumber evidence="10">3.6.4.12</ecNumber>
    </submittedName>
</protein>
<keyword evidence="6" id="KW-0238">DNA-binding</keyword>
<evidence type="ECO:0000256" key="1">
    <source>
        <dbReference type="ARBA" id="ARBA00022741"/>
    </source>
</evidence>
<dbReference type="InterPro" id="IPR027417">
    <property type="entry name" value="P-loop_NTPase"/>
</dbReference>
<dbReference type="InterPro" id="IPR012340">
    <property type="entry name" value="NA-bd_OB-fold"/>
</dbReference>
<dbReference type="SMART" id="SM00490">
    <property type="entry name" value="HELICc"/>
    <property type="match status" value="1"/>
</dbReference>
<accession>A0ABU1FT50</accession>
<dbReference type="PANTHER" id="PTHR47964">
    <property type="entry name" value="ATP-DEPENDENT DNA HELICASE HOMOLOG RECG, CHLOROPLASTIC"/>
    <property type="match status" value="1"/>
</dbReference>
<keyword evidence="3 10" id="KW-0378">Hydrolase</keyword>
<dbReference type="PANTHER" id="PTHR47964:SF1">
    <property type="entry name" value="ATP-DEPENDENT DNA HELICASE HOMOLOG RECG, CHLOROPLASTIC"/>
    <property type="match status" value="1"/>
</dbReference>
<reference evidence="11" key="1">
    <citation type="submission" date="2023-07" db="EMBL/GenBank/DDBJ databases">
        <title>Description of three actinobacteria isolated from air of manufacturing shop in a pharmaceutical factory.</title>
        <authorList>
            <person name="Zhang D.-F."/>
        </authorList>
    </citation>
    <scope>NUCLEOTIDE SEQUENCE [LARGE SCALE GENOMIC DNA]</scope>
    <source>
        <strain evidence="11">CCTCC AB 207010</strain>
    </source>
</reference>
<keyword evidence="5" id="KW-0067">ATP-binding</keyword>
<organism evidence="10 11">
    <name type="scientific">Nesterenkonia flava</name>
    <dbReference type="NCBI Taxonomy" id="469799"/>
    <lineage>
        <taxon>Bacteria</taxon>
        <taxon>Bacillati</taxon>
        <taxon>Actinomycetota</taxon>
        <taxon>Actinomycetes</taxon>
        <taxon>Micrococcales</taxon>
        <taxon>Micrococcaceae</taxon>
        <taxon>Nesterenkonia</taxon>
    </lineage>
</organism>
<dbReference type="InterPro" id="IPR011545">
    <property type="entry name" value="DEAD/DEAH_box_helicase_dom"/>
</dbReference>
<evidence type="ECO:0000256" key="5">
    <source>
        <dbReference type="ARBA" id="ARBA00022840"/>
    </source>
</evidence>
<dbReference type="SUPFAM" id="SSF50249">
    <property type="entry name" value="Nucleic acid-binding proteins"/>
    <property type="match status" value="1"/>
</dbReference>
<dbReference type="InterPro" id="IPR047112">
    <property type="entry name" value="RecG/Mfd"/>
</dbReference>
<keyword evidence="4 10" id="KW-0347">Helicase</keyword>
<keyword evidence="1" id="KW-0547">Nucleotide-binding</keyword>
<name>A0ABU1FT50_9MICC</name>
<dbReference type="Proteomes" id="UP001260872">
    <property type="component" value="Unassembled WGS sequence"/>
</dbReference>
<dbReference type="PROSITE" id="PS51192">
    <property type="entry name" value="HELICASE_ATP_BIND_1"/>
    <property type="match status" value="1"/>
</dbReference>
<proteinExistence type="predicted"/>
<dbReference type="InterPro" id="IPR033454">
    <property type="entry name" value="RecG_wedge"/>
</dbReference>
<sequence>MPEPTPDTPLDRMLGGKTAATLAEQLDIRTVAELLDHYPRRYVNAGQLSSFEELVEGEHVTFIAEVVSTSERRMQSRRGFIVEVTVKDLFDERLSLAFFMGYEARSKLHTGVRAMFHGKVTTYRSSFTLNNPIFSVLATADGTVAPSDSISSLLAERQGPIPLYPGRAKLSSWDIAACIDVVLDYLLPRPAEPSTWPDPVPQDVLNAENMVDLLTAYRLIHRPGHPDDPEVGFRRLRFTEAFLLQATLAQQRKQVAQRHARAYPRRPHGRVSAFDEQLPYQLTEGQSLAGEVLSQALNSTAPMNRLLQGEVGSGKTLVALRAMLQVVDNGGQAVLIAPTEVLAAQHERSLRRALGPLADETRTGLLAQDDEAPLRVRLFTGSLPAAARRQVLLEIASGQADVVVGTHALLGETVQFAELGLIVVDEQHRFGVEQRNALRERFETTPHTLVMSATPIPRSVAMTVFGDLEMTVLEGMPAGRSPIATHVVPMSRGPRYIARVWERIAEEAAAGRQTYVVCPSIEPSSDSTATASVTDMDQRFGQIPELAGLRRGVLHGQLSTEEKEVVMGAFERGELDVLLATTVIEVGVDVPNATLMVILDADSFGVSTLHQLRGRIGRGKTQKNQCLLVTRQPEDHPSVERLQQVAATQDGMALARLDLQRRREGDVLGSAQAGRSTRLKLLQVIRDEELITDAAEHVARLSAEDPEWSRWPQLSAAAAAWSEDDEGYLRRS</sequence>
<evidence type="ECO:0000256" key="7">
    <source>
        <dbReference type="ARBA" id="ARBA00023204"/>
    </source>
</evidence>
<comment type="caution">
    <text evidence="10">The sequence shown here is derived from an EMBL/GenBank/DDBJ whole genome shotgun (WGS) entry which is preliminary data.</text>
</comment>
<evidence type="ECO:0000256" key="6">
    <source>
        <dbReference type="ARBA" id="ARBA00023125"/>
    </source>
</evidence>
<feature type="domain" description="Helicase ATP-binding" evidence="8">
    <location>
        <begin position="296"/>
        <end position="473"/>
    </location>
</feature>
<dbReference type="InterPro" id="IPR014001">
    <property type="entry name" value="Helicase_ATP-bd"/>
</dbReference>
<keyword evidence="2" id="KW-0227">DNA damage</keyword>
<dbReference type="SMART" id="SM00487">
    <property type="entry name" value="DEXDc"/>
    <property type="match status" value="1"/>
</dbReference>
<dbReference type="InterPro" id="IPR001650">
    <property type="entry name" value="Helicase_C-like"/>
</dbReference>
<dbReference type="Pfam" id="PF17191">
    <property type="entry name" value="RecG_wedge"/>
    <property type="match status" value="1"/>
</dbReference>
<evidence type="ECO:0000256" key="3">
    <source>
        <dbReference type="ARBA" id="ARBA00022801"/>
    </source>
</evidence>
<dbReference type="EMBL" id="JAVKGT010000008">
    <property type="protein sequence ID" value="MDR5711348.1"/>
    <property type="molecule type" value="Genomic_DNA"/>
</dbReference>
<feature type="domain" description="Helicase C-terminal" evidence="9">
    <location>
        <begin position="496"/>
        <end position="665"/>
    </location>
</feature>
<evidence type="ECO:0000256" key="4">
    <source>
        <dbReference type="ARBA" id="ARBA00022806"/>
    </source>
</evidence>
<dbReference type="Pfam" id="PF00271">
    <property type="entry name" value="Helicase_C"/>
    <property type="match status" value="1"/>
</dbReference>
<dbReference type="GO" id="GO:0016787">
    <property type="term" value="F:hydrolase activity"/>
    <property type="evidence" value="ECO:0007669"/>
    <property type="project" value="UniProtKB-KW"/>
</dbReference>
<dbReference type="SUPFAM" id="SSF52540">
    <property type="entry name" value="P-loop containing nucleoside triphosphate hydrolases"/>
    <property type="match status" value="2"/>
</dbReference>